<feature type="transmembrane region" description="Helical" evidence="1">
    <location>
        <begin position="131"/>
        <end position="148"/>
    </location>
</feature>
<feature type="transmembrane region" description="Helical" evidence="1">
    <location>
        <begin position="7"/>
        <end position="25"/>
    </location>
</feature>
<feature type="transmembrane region" description="Helical" evidence="1">
    <location>
        <begin position="40"/>
        <end position="60"/>
    </location>
</feature>
<evidence type="ECO:0000256" key="1">
    <source>
        <dbReference type="SAM" id="Phobius"/>
    </source>
</evidence>
<gene>
    <name evidence="3" type="ORF">MiSe_76010</name>
</gene>
<feature type="domain" description="NACHT" evidence="2">
    <location>
        <begin position="295"/>
        <end position="428"/>
    </location>
</feature>
<feature type="transmembrane region" description="Helical" evidence="1">
    <location>
        <begin position="72"/>
        <end position="90"/>
    </location>
</feature>
<keyword evidence="1" id="KW-0472">Membrane</keyword>
<dbReference type="Gene3D" id="3.40.50.300">
    <property type="entry name" value="P-loop containing nucleotide triphosphate hydrolases"/>
    <property type="match status" value="1"/>
</dbReference>
<dbReference type="EMBL" id="BLAY01000182">
    <property type="protein sequence ID" value="GET42783.1"/>
    <property type="molecule type" value="Genomic_DNA"/>
</dbReference>
<proteinExistence type="predicted"/>
<reference evidence="3" key="1">
    <citation type="submission" date="2019-10" db="EMBL/GenBank/DDBJ databases">
        <title>Draft genome sequece of Microseira wollei NIES-4236.</title>
        <authorList>
            <person name="Yamaguchi H."/>
            <person name="Suzuki S."/>
            <person name="Kawachi M."/>
        </authorList>
    </citation>
    <scope>NUCLEOTIDE SEQUENCE</scope>
    <source>
        <strain evidence="3">NIES-4236</strain>
    </source>
</reference>
<feature type="transmembrane region" description="Helical" evidence="1">
    <location>
        <begin position="102"/>
        <end position="124"/>
    </location>
</feature>
<protein>
    <recommendedName>
        <fullName evidence="2">NACHT domain-containing protein</fullName>
    </recommendedName>
</protein>
<organism evidence="3 4">
    <name type="scientific">Microseira wollei NIES-4236</name>
    <dbReference type="NCBI Taxonomy" id="2530354"/>
    <lineage>
        <taxon>Bacteria</taxon>
        <taxon>Bacillati</taxon>
        <taxon>Cyanobacteriota</taxon>
        <taxon>Cyanophyceae</taxon>
        <taxon>Oscillatoriophycideae</taxon>
        <taxon>Aerosakkonematales</taxon>
        <taxon>Aerosakkonemataceae</taxon>
        <taxon>Microseira</taxon>
    </lineage>
</organism>
<accession>A0AAV3XKE4</accession>
<dbReference type="Pfam" id="PF05729">
    <property type="entry name" value="NACHT"/>
    <property type="match status" value="1"/>
</dbReference>
<dbReference type="PANTHER" id="PTHR46844">
    <property type="entry name" value="SLR5058 PROTEIN"/>
    <property type="match status" value="1"/>
</dbReference>
<keyword evidence="4" id="KW-1185">Reference proteome</keyword>
<keyword evidence="1" id="KW-1133">Transmembrane helix</keyword>
<dbReference type="SUPFAM" id="SSF52540">
    <property type="entry name" value="P-loop containing nucleoside triphosphate hydrolases"/>
    <property type="match status" value="1"/>
</dbReference>
<name>A0AAV3XKE4_9CYAN</name>
<dbReference type="PROSITE" id="PS50837">
    <property type="entry name" value="NACHT"/>
    <property type="match status" value="1"/>
</dbReference>
<dbReference type="AlphaFoldDB" id="A0AAV3XKE4"/>
<sequence>MSRIIQNWLLPLLLILSNGFLGWLINQLPGKQDLKIEDPLIIILTVLCILALFILGAISSQSPPSATPGNQNWLVGFLPLLGGGILFGLLKGNYVGGEFSSAVFYTSLVLFGLGTVLPPVLLLPKQWQNRLVWFPPGFGLAVMLYFLLRREWTAAFLALFVTVILMLFIHAIKFFIPVTNQLSPRFRAKRQQLAVSFADWIWNQLDNWLLDLTSPFQREYYQSLIYICRDYQTQGLDKDRILNLQKVFVPIKIATKEAENASQTMIQPLKDEGNNSNQTQIWHFLAAIDKHPEFRRMAVLGAPGSGKTTLLRHLTLTYATKQQRKMHRKAPKLIPVLLYLRDVRQEIVNKKPSLAELITQQVQQQRKIEPLNPPPNWFAEKLRQNQCLVMLDGLDEVADETQRQQVSLWVDEQMQAYPDTAFILTSRPFGYKTARLQQNATVLEVQPFSLKQMQQFIQNWYLATEVMSRAGKEDLGVREEAKQQADDLIKRIKNSNPLAHMAVNPLLLTMIATVHRRGSALPGKRVELYKEICQVLLEKRLRAKNIPDSLTATQKQSVLQLLAFELMQQKTREVKLSDGIDLIKDKLADVAGSGANPEEFIQKIRDVSGLLVEKEVGVYEFAHLSFQEYLAAVQIKESNQENLLIGNINQSWWAETIRLYAAQSNASNLIRAVLAMPSPSVEAMALAYDCLEEGLSVNPDVRQQLEERLNADLESR</sequence>
<dbReference type="InterPro" id="IPR027417">
    <property type="entry name" value="P-loop_NTPase"/>
</dbReference>
<keyword evidence="1" id="KW-0812">Transmembrane</keyword>
<dbReference type="Proteomes" id="UP001050975">
    <property type="component" value="Unassembled WGS sequence"/>
</dbReference>
<feature type="transmembrane region" description="Helical" evidence="1">
    <location>
        <begin position="154"/>
        <end position="176"/>
    </location>
</feature>
<dbReference type="RefSeq" id="WP_226590847.1">
    <property type="nucleotide sequence ID" value="NZ_BLAY01000182.1"/>
</dbReference>
<evidence type="ECO:0000313" key="3">
    <source>
        <dbReference type="EMBL" id="GET42783.1"/>
    </source>
</evidence>
<evidence type="ECO:0000259" key="2">
    <source>
        <dbReference type="PROSITE" id="PS50837"/>
    </source>
</evidence>
<dbReference type="InterPro" id="IPR007111">
    <property type="entry name" value="NACHT_NTPase"/>
</dbReference>
<comment type="caution">
    <text evidence="3">The sequence shown here is derived from an EMBL/GenBank/DDBJ whole genome shotgun (WGS) entry which is preliminary data.</text>
</comment>
<dbReference type="PANTHER" id="PTHR46844:SF1">
    <property type="entry name" value="SLR5058 PROTEIN"/>
    <property type="match status" value="1"/>
</dbReference>
<evidence type="ECO:0000313" key="4">
    <source>
        <dbReference type="Proteomes" id="UP001050975"/>
    </source>
</evidence>